<evidence type="ECO:0000313" key="1">
    <source>
        <dbReference type="EMBL" id="ELQ76039.1"/>
    </source>
</evidence>
<dbReference type="HOGENOM" id="CLU_2279415_0_0_1"/>
<sequence length="102" mass="11984">MSNVHVEDKLVFNDEIEICILEQMKFEKKAEMWFKPDVVNFFIQNSKVSVDKVVLEDNNETIKPKAFHADFIEPNNENFSICKLYIEKDQLYGNAVVLNLKK</sequence>
<dbReference type="AlphaFoldDB" id="L7JX83"/>
<dbReference type="Proteomes" id="UP000011185">
    <property type="component" value="Unassembled WGS sequence"/>
</dbReference>
<dbReference type="InParanoid" id="L7JX83"/>
<organism evidence="1 2">
    <name type="scientific">Trachipleistophora hominis</name>
    <name type="common">Microsporidian parasite</name>
    <dbReference type="NCBI Taxonomy" id="72359"/>
    <lineage>
        <taxon>Eukaryota</taxon>
        <taxon>Fungi</taxon>
        <taxon>Fungi incertae sedis</taxon>
        <taxon>Microsporidia</taxon>
        <taxon>Pleistophoridae</taxon>
        <taxon>Trachipleistophora</taxon>
    </lineage>
</organism>
<gene>
    <name evidence="1" type="ORF">THOM_0990</name>
</gene>
<accession>L7JX83</accession>
<evidence type="ECO:0000313" key="2">
    <source>
        <dbReference type="Proteomes" id="UP000011185"/>
    </source>
</evidence>
<reference evidence="1 2" key="1">
    <citation type="journal article" date="2012" name="PLoS Pathog.">
        <title>The genome of the obligate intracellular parasite Trachipleistophora hominis: new insights into microsporidian genome dynamics and reductive evolution.</title>
        <authorList>
            <person name="Heinz E."/>
            <person name="Williams T.A."/>
            <person name="Nakjang S."/>
            <person name="Noel C.J."/>
            <person name="Swan D.C."/>
            <person name="Goldberg A.V."/>
            <person name="Harris S.R."/>
            <person name="Weinmaier T."/>
            <person name="Markert S."/>
            <person name="Becher D."/>
            <person name="Bernhardt J."/>
            <person name="Dagan T."/>
            <person name="Hacker C."/>
            <person name="Lucocq J.M."/>
            <person name="Schweder T."/>
            <person name="Rattei T."/>
            <person name="Hall N."/>
            <person name="Hirt R.P."/>
            <person name="Embley T.M."/>
        </authorList>
    </citation>
    <scope>NUCLEOTIDE SEQUENCE [LARGE SCALE GENOMIC DNA]</scope>
</reference>
<dbReference type="EMBL" id="JH993887">
    <property type="protein sequence ID" value="ELQ76039.1"/>
    <property type="molecule type" value="Genomic_DNA"/>
</dbReference>
<keyword evidence="2" id="KW-1185">Reference proteome</keyword>
<proteinExistence type="predicted"/>
<protein>
    <submittedName>
        <fullName evidence="1">Putative LRR containing protein</fullName>
    </submittedName>
</protein>
<name>L7JX83_TRAHO</name>
<dbReference type="VEuPathDB" id="MicrosporidiaDB:THOM_0990"/>